<keyword evidence="4 7" id="KW-0812">Transmembrane</keyword>
<evidence type="ECO:0000256" key="5">
    <source>
        <dbReference type="ARBA" id="ARBA00022989"/>
    </source>
</evidence>
<feature type="transmembrane region" description="Helical" evidence="7">
    <location>
        <begin position="23"/>
        <end position="40"/>
    </location>
</feature>
<accession>A0A1Y5EQE1</accession>
<feature type="binding site" evidence="7">
    <location>
        <position position="143"/>
    </location>
    <ligand>
        <name>a 1,2-diacyl-sn-glycero-3-phospho-(1'-sn-glycerol)</name>
        <dbReference type="ChEBI" id="CHEBI:64716"/>
    </ligand>
</feature>
<keyword evidence="6 7" id="KW-0472">Membrane</keyword>
<dbReference type="EMBL" id="MAAF01000007">
    <property type="protein sequence ID" value="OUR84942.1"/>
    <property type="molecule type" value="Genomic_DNA"/>
</dbReference>
<keyword evidence="2 7" id="KW-1003">Cell membrane</keyword>
<dbReference type="HAMAP" id="MF_01147">
    <property type="entry name" value="Lgt"/>
    <property type="match status" value="1"/>
</dbReference>
<comment type="pathway">
    <text evidence="7">Protein modification; lipoprotein biosynthesis (diacylglyceryl transfer).</text>
</comment>
<dbReference type="UniPathway" id="UPA00664"/>
<dbReference type="PANTHER" id="PTHR30589:SF0">
    <property type="entry name" value="PHOSPHATIDYLGLYCEROL--PROLIPOPROTEIN DIACYLGLYCERYL TRANSFERASE"/>
    <property type="match status" value="1"/>
</dbReference>
<evidence type="ECO:0000313" key="10">
    <source>
        <dbReference type="Proteomes" id="UP000243053"/>
    </source>
</evidence>
<feature type="transmembrane region" description="Helical" evidence="7">
    <location>
        <begin position="179"/>
        <end position="196"/>
    </location>
</feature>
<name>A0A1Y5EQE1_COLPS</name>
<evidence type="ECO:0000256" key="4">
    <source>
        <dbReference type="ARBA" id="ARBA00022692"/>
    </source>
</evidence>
<keyword evidence="3 7" id="KW-0808">Transferase</keyword>
<dbReference type="EC" id="2.5.1.145" evidence="7"/>
<dbReference type="Proteomes" id="UP000243053">
    <property type="component" value="Unassembled WGS sequence"/>
</dbReference>
<evidence type="ECO:0000256" key="3">
    <source>
        <dbReference type="ARBA" id="ARBA00022679"/>
    </source>
</evidence>
<feature type="compositionally biased region" description="Basic residues" evidence="8">
    <location>
        <begin position="287"/>
        <end position="296"/>
    </location>
</feature>
<comment type="catalytic activity">
    <reaction evidence="7">
        <text>L-cysteinyl-[prolipoprotein] + a 1,2-diacyl-sn-glycero-3-phospho-(1'-sn-glycerol) = an S-1,2-diacyl-sn-glyceryl-L-cysteinyl-[prolipoprotein] + sn-glycerol 1-phosphate + H(+)</text>
        <dbReference type="Rhea" id="RHEA:56712"/>
        <dbReference type="Rhea" id="RHEA-COMP:14679"/>
        <dbReference type="Rhea" id="RHEA-COMP:14680"/>
        <dbReference type="ChEBI" id="CHEBI:15378"/>
        <dbReference type="ChEBI" id="CHEBI:29950"/>
        <dbReference type="ChEBI" id="CHEBI:57685"/>
        <dbReference type="ChEBI" id="CHEBI:64716"/>
        <dbReference type="ChEBI" id="CHEBI:140658"/>
        <dbReference type="EC" id="2.5.1.145"/>
    </reaction>
</comment>
<feature type="transmembrane region" description="Helical" evidence="7">
    <location>
        <begin position="203"/>
        <end position="221"/>
    </location>
</feature>
<dbReference type="GO" id="GO:0005886">
    <property type="term" value="C:plasma membrane"/>
    <property type="evidence" value="ECO:0007669"/>
    <property type="project" value="UniProtKB-SubCell"/>
</dbReference>
<dbReference type="InterPro" id="IPR001640">
    <property type="entry name" value="Lgt"/>
</dbReference>
<comment type="function">
    <text evidence="7">Catalyzes the transfer of the diacylglyceryl group from phosphatidylglycerol to the sulfhydryl group of the N-terminal cysteine of a prolipoprotein, the first step in the formation of mature lipoproteins.</text>
</comment>
<dbReference type="PANTHER" id="PTHR30589">
    <property type="entry name" value="PROLIPOPROTEIN DIACYLGLYCERYL TRANSFERASE"/>
    <property type="match status" value="1"/>
</dbReference>
<proteinExistence type="inferred from homology"/>
<keyword evidence="5 7" id="KW-1133">Transmembrane helix</keyword>
<gene>
    <name evidence="7" type="primary">lgt</name>
    <name evidence="9" type="ORF">A9Q75_00965</name>
</gene>
<dbReference type="NCBIfam" id="TIGR00544">
    <property type="entry name" value="lgt"/>
    <property type="match status" value="1"/>
</dbReference>
<comment type="caution">
    <text evidence="9">The sequence shown here is derived from an EMBL/GenBank/DDBJ whole genome shotgun (WGS) entry which is preliminary data.</text>
</comment>
<feature type="transmembrane region" description="Helical" evidence="7">
    <location>
        <begin position="241"/>
        <end position="260"/>
    </location>
</feature>
<sequence>MTDKFLQFPVIDPIIFSIGPVSLRWYGTMYLIGFLAAMFMANKAADRSNGLWTRDQVSDLLFYGFLGVILGGRVGYVLFYQFEYFLSDPLYLFEIWQGGMSFHGGLLGVILAVFIFARKTNKSFLVVGDFVVPLVPIGLGMGRLGNFINAELWGRQTDVPWAMVFPTDPLQVPRHPSQLYEFALEGVVLFAILYIISRRTRSLGLASGVFLIGYGIFRSIIEFFREPDAHLGLYFSFISKGQILSIPMILAGILIIYLGYLSQQKSAIAQGSSAPGDKPQAAGDKKNNKKSVKGNS</sequence>
<evidence type="ECO:0000256" key="7">
    <source>
        <dbReference type="HAMAP-Rule" id="MF_01147"/>
    </source>
</evidence>
<evidence type="ECO:0000256" key="6">
    <source>
        <dbReference type="ARBA" id="ARBA00023136"/>
    </source>
</evidence>
<keyword evidence="9" id="KW-0449">Lipoprotein</keyword>
<organism evidence="9 10">
    <name type="scientific">Colwellia psychrerythraea</name>
    <name type="common">Vibrio psychroerythus</name>
    <dbReference type="NCBI Taxonomy" id="28229"/>
    <lineage>
        <taxon>Bacteria</taxon>
        <taxon>Pseudomonadati</taxon>
        <taxon>Pseudomonadota</taxon>
        <taxon>Gammaproteobacteria</taxon>
        <taxon>Alteromonadales</taxon>
        <taxon>Colwelliaceae</taxon>
        <taxon>Colwellia</taxon>
    </lineage>
</organism>
<evidence type="ECO:0000256" key="2">
    <source>
        <dbReference type="ARBA" id="ARBA00022475"/>
    </source>
</evidence>
<feature type="transmembrane region" description="Helical" evidence="7">
    <location>
        <begin position="60"/>
        <end position="80"/>
    </location>
</feature>
<dbReference type="GO" id="GO:0042158">
    <property type="term" value="P:lipoprotein biosynthetic process"/>
    <property type="evidence" value="ECO:0007669"/>
    <property type="project" value="UniProtKB-UniRule"/>
</dbReference>
<reference evidence="10" key="1">
    <citation type="journal article" date="2017" name="Proc. Natl. Acad. Sci. U.S.A.">
        <title>Simulation of Deepwater Horizon oil plume reveals substrate specialization within a complex community of hydrocarbon degraders.</title>
        <authorList>
            <person name="Hu P."/>
            <person name="Dubinsky E.A."/>
            <person name="Probst A.J."/>
            <person name="Wang J."/>
            <person name="Sieber C.M.K."/>
            <person name="Tom L.M."/>
            <person name="Gardinali P."/>
            <person name="Banfield J.F."/>
            <person name="Atlas R.M."/>
            <person name="Andersen G.L."/>
        </authorList>
    </citation>
    <scope>NUCLEOTIDE SEQUENCE [LARGE SCALE GENOMIC DNA]</scope>
</reference>
<feature type="transmembrane region" description="Helical" evidence="7">
    <location>
        <begin position="100"/>
        <end position="117"/>
    </location>
</feature>
<dbReference type="AlphaFoldDB" id="A0A1Y5EQE1"/>
<dbReference type="PROSITE" id="PS01311">
    <property type="entry name" value="LGT"/>
    <property type="match status" value="1"/>
</dbReference>
<protein>
    <recommendedName>
        <fullName evidence="7">Phosphatidylglycerol--prolipoprotein diacylglyceryl transferase</fullName>
        <ecNumber evidence="7">2.5.1.145</ecNumber>
    </recommendedName>
</protein>
<evidence type="ECO:0000256" key="1">
    <source>
        <dbReference type="ARBA" id="ARBA00007150"/>
    </source>
</evidence>
<feature type="transmembrane region" description="Helical" evidence="7">
    <location>
        <begin position="124"/>
        <end position="144"/>
    </location>
</feature>
<evidence type="ECO:0000256" key="8">
    <source>
        <dbReference type="SAM" id="MobiDB-lite"/>
    </source>
</evidence>
<dbReference type="GO" id="GO:0008961">
    <property type="term" value="F:phosphatidylglycerol-prolipoprotein diacylglyceryl transferase activity"/>
    <property type="evidence" value="ECO:0007669"/>
    <property type="project" value="UniProtKB-UniRule"/>
</dbReference>
<comment type="subcellular location">
    <subcellularLocation>
        <location evidence="7">Cell membrane</location>
        <topology evidence="7">Multi-pass membrane protein</topology>
    </subcellularLocation>
</comment>
<dbReference type="Pfam" id="PF01790">
    <property type="entry name" value="LGT"/>
    <property type="match status" value="1"/>
</dbReference>
<feature type="region of interest" description="Disordered" evidence="8">
    <location>
        <begin position="270"/>
        <end position="296"/>
    </location>
</feature>
<comment type="similarity">
    <text evidence="1 7">Belongs to the Lgt family.</text>
</comment>
<evidence type="ECO:0000313" key="9">
    <source>
        <dbReference type="EMBL" id="OUR84942.1"/>
    </source>
</evidence>